<keyword evidence="1 4" id="KW-0808">Transferase</keyword>
<dbReference type="SMART" id="SM00563">
    <property type="entry name" value="PlsC"/>
    <property type="match status" value="1"/>
</dbReference>
<dbReference type="AlphaFoldDB" id="A0A7K1V385"/>
<dbReference type="Pfam" id="PF01553">
    <property type="entry name" value="Acyltransferase"/>
    <property type="match status" value="1"/>
</dbReference>
<dbReference type="Proteomes" id="UP000466794">
    <property type="component" value="Unassembled WGS sequence"/>
</dbReference>
<dbReference type="GO" id="GO:0005886">
    <property type="term" value="C:plasma membrane"/>
    <property type="evidence" value="ECO:0007669"/>
    <property type="project" value="TreeGrafter"/>
</dbReference>
<dbReference type="PANTHER" id="PTHR10434:SF11">
    <property type="entry name" value="1-ACYL-SN-GLYCEROL-3-PHOSPHATE ACYLTRANSFERASE"/>
    <property type="match status" value="1"/>
</dbReference>
<evidence type="ECO:0000259" key="3">
    <source>
        <dbReference type="SMART" id="SM00563"/>
    </source>
</evidence>
<dbReference type="GO" id="GO:0003841">
    <property type="term" value="F:1-acylglycerol-3-phosphate O-acyltransferase activity"/>
    <property type="evidence" value="ECO:0007669"/>
    <property type="project" value="TreeGrafter"/>
</dbReference>
<dbReference type="InterPro" id="IPR002123">
    <property type="entry name" value="Plipid/glycerol_acylTrfase"/>
</dbReference>
<evidence type="ECO:0000313" key="4">
    <source>
        <dbReference type="EMBL" id="MVU80967.1"/>
    </source>
</evidence>
<proteinExistence type="predicted"/>
<name>A0A7K1V385_9NOCA</name>
<evidence type="ECO:0000256" key="1">
    <source>
        <dbReference type="ARBA" id="ARBA00022679"/>
    </source>
</evidence>
<feature type="domain" description="Phospholipid/glycerol acyltransferase" evidence="3">
    <location>
        <begin position="70"/>
        <end position="184"/>
    </location>
</feature>
<evidence type="ECO:0000313" key="5">
    <source>
        <dbReference type="Proteomes" id="UP000466794"/>
    </source>
</evidence>
<accession>A0A7K1V385</accession>
<reference evidence="4 5" key="1">
    <citation type="submission" date="2019-12" db="EMBL/GenBank/DDBJ databases">
        <title>Nocardia sp. nov. ET3-3 isolated from soil.</title>
        <authorList>
            <person name="Kanchanasin P."/>
            <person name="Tanasupawat S."/>
            <person name="Yuki M."/>
            <person name="Kudo T."/>
        </authorList>
    </citation>
    <scope>NUCLEOTIDE SEQUENCE [LARGE SCALE GENOMIC DNA]</scope>
    <source>
        <strain evidence="4 5">ET3-3</strain>
    </source>
</reference>
<dbReference type="SUPFAM" id="SSF69593">
    <property type="entry name" value="Glycerol-3-phosphate (1)-acyltransferase"/>
    <property type="match status" value="1"/>
</dbReference>
<protein>
    <submittedName>
        <fullName evidence="4">1-acyl-sn-glycerol-3-phosphate acyltransferase</fullName>
    </submittedName>
</protein>
<dbReference type="PANTHER" id="PTHR10434">
    <property type="entry name" value="1-ACYL-SN-GLYCEROL-3-PHOSPHATE ACYLTRANSFERASE"/>
    <property type="match status" value="1"/>
</dbReference>
<organism evidence="4 5">
    <name type="scientific">Nocardia terrae</name>
    <dbReference type="NCBI Taxonomy" id="2675851"/>
    <lineage>
        <taxon>Bacteria</taxon>
        <taxon>Bacillati</taxon>
        <taxon>Actinomycetota</taxon>
        <taxon>Actinomycetes</taxon>
        <taxon>Mycobacteriales</taxon>
        <taxon>Nocardiaceae</taxon>
        <taxon>Nocardia</taxon>
    </lineage>
</organism>
<dbReference type="EMBL" id="WRPP01000005">
    <property type="protein sequence ID" value="MVU80967.1"/>
    <property type="molecule type" value="Genomic_DNA"/>
</dbReference>
<sequence length="241" mass="26616">MKCVARRSKWRAMNTESTPVPRRPRRPKGLGKRAWVTTQLVRRILRALAWSNFVHVTVVGRALVPGSGPVIVASNHVSMLDAVFLWGALRRRAVAIAMAELWSWPVVGWLVRRLGQIPVVRRDSESGQAATAQAEQILRHGGVLIIYPEGKLVARGEREPYKPGVAKLALATGVPIVPVATTGTDGVLPTRRARGDGPAFDRRHPVTIRFGEPIDPAGFDDPDKLLDHLRHTIEDLRAQED</sequence>
<keyword evidence="5" id="KW-1185">Reference proteome</keyword>
<keyword evidence="2 4" id="KW-0012">Acyltransferase</keyword>
<dbReference type="GO" id="GO:0006654">
    <property type="term" value="P:phosphatidic acid biosynthetic process"/>
    <property type="evidence" value="ECO:0007669"/>
    <property type="project" value="TreeGrafter"/>
</dbReference>
<gene>
    <name evidence="4" type="ORF">GPX89_27420</name>
</gene>
<comment type="caution">
    <text evidence="4">The sequence shown here is derived from an EMBL/GenBank/DDBJ whole genome shotgun (WGS) entry which is preliminary data.</text>
</comment>
<evidence type="ECO:0000256" key="2">
    <source>
        <dbReference type="ARBA" id="ARBA00023315"/>
    </source>
</evidence>
<dbReference type="CDD" id="cd07989">
    <property type="entry name" value="LPLAT_AGPAT-like"/>
    <property type="match status" value="1"/>
</dbReference>